<dbReference type="Pfam" id="PF04359">
    <property type="entry name" value="DUF493"/>
    <property type="match status" value="1"/>
</dbReference>
<evidence type="ECO:0000256" key="1">
    <source>
        <dbReference type="ARBA" id="ARBA00008460"/>
    </source>
</evidence>
<gene>
    <name evidence="3" type="ORF">HMP0015_2770</name>
</gene>
<name>D4XSS8_ACIHA</name>
<dbReference type="HOGENOM" id="CLU_161438_0_0_6"/>
<comment type="similarity">
    <text evidence="1 2">Belongs to the UPF0250 family.</text>
</comment>
<proteinExistence type="inferred from homology"/>
<protein>
    <recommendedName>
        <fullName evidence="2">UPF0250 protein HMP0015_2770</fullName>
    </recommendedName>
</protein>
<dbReference type="HAMAP" id="MF_00659">
    <property type="entry name" value="UPF0250"/>
    <property type="match status" value="1"/>
</dbReference>
<organism evidence="3 4">
    <name type="scientific">Acinetobacter haemolyticus ATCC 19194</name>
    <dbReference type="NCBI Taxonomy" id="707232"/>
    <lineage>
        <taxon>Bacteria</taxon>
        <taxon>Pseudomonadati</taxon>
        <taxon>Pseudomonadota</taxon>
        <taxon>Gammaproteobacteria</taxon>
        <taxon>Moraxellales</taxon>
        <taxon>Moraxellaceae</taxon>
        <taxon>Acinetobacter</taxon>
    </lineage>
</organism>
<dbReference type="PANTHER" id="PTHR38036:SF1">
    <property type="entry name" value="UPF0250 PROTEIN YBED"/>
    <property type="match status" value="1"/>
</dbReference>
<dbReference type="Gene3D" id="3.30.70.260">
    <property type="match status" value="1"/>
</dbReference>
<evidence type="ECO:0000256" key="2">
    <source>
        <dbReference type="HAMAP-Rule" id="MF_00659"/>
    </source>
</evidence>
<dbReference type="SUPFAM" id="SSF117991">
    <property type="entry name" value="YbeD/HP0495-like"/>
    <property type="match status" value="1"/>
</dbReference>
<dbReference type="PANTHER" id="PTHR38036">
    <property type="entry name" value="UPF0250 PROTEIN YBED"/>
    <property type="match status" value="1"/>
</dbReference>
<accession>D4XSS8</accession>
<dbReference type="EMBL" id="ADMT01000207">
    <property type="protein sequence ID" value="EFF81761.1"/>
    <property type="molecule type" value="Genomic_DNA"/>
</dbReference>
<dbReference type="GO" id="GO:0005829">
    <property type="term" value="C:cytosol"/>
    <property type="evidence" value="ECO:0007669"/>
    <property type="project" value="TreeGrafter"/>
</dbReference>
<evidence type="ECO:0000313" key="3">
    <source>
        <dbReference type="EMBL" id="EFF81761.1"/>
    </source>
</evidence>
<reference evidence="4" key="1">
    <citation type="submission" date="2010-03" db="EMBL/GenBank/DDBJ databases">
        <title>Complete sequence of Mobiluncus curtisii ATCC 43063.</title>
        <authorList>
            <person name="Muzny D."/>
            <person name="Qin X."/>
            <person name="Deng J."/>
            <person name="Jiang H."/>
            <person name="Liu Y."/>
            <person name="Qu J."/>
            <person name="Song X.-Z."/>
            <person name="Zhang L."/>
            <person name="Thornton R."/>
            <person name="Coyle M."/>
            <person name="Francisco L."/>
            <person name="Jackson L."/>
            <person name="Javaid M."/>
            <person name="Korchina V."/>
            <person name="Kovar C."/>
            <person name="Mata R."/>
            <person name="Mathew T."/>
            <person name="Ngo R."/>
            <person name="Nguyen L."/>
            <person name="Nguyen N."/>
            <person name="Okwuonu G."/>
            <person name="Ongeri F."/>
            <person name="Pham C."/>
            <person name="Simmons D."/>
            <person name="Wilczek-Boney K."/>
            <person name="Hale W."/>
            <person name="Jakkamsetti A."/>
            <person name="Pham P."/>
            <person name="Ruth R."/>
            <person name="San Lucas F."/>
            <person name="Warren J."/>
            <person name="Zhang J."/>
            <person name="Zhao Z."/>
            <person name="Zhou C."/>
            <person name="Zhu D."/>
            <person name="Lee S."/>
            <person name="Bess C."/>
            <person name="Blankenburg K."/>
            <person name="Forbes L."/>
            <person name="Fu Q."/>
            <person name="Gubbala S."/>
            <person name="Hirani K."/>
            <person name="Jayaseelan J.C."/>
            <person name="Lara F."/>
            <person name="Munidasa M."/>
            <person name="Palculict T."/>
            <person name="Patil S."/>
            <person name="Pu L.-L."/>
            <person name="Saada N."/>
            <person name="Tang L."/>
            <person name="Weissenberger G."/>
            <person name="Zhu Y."/>
            <person name="Hemphill L."/>
            <person name="Shang Y."/>
            <person name="Youmans B."/>
            <person name="Ayvaz T."/>
            <person name="Ross M."/>
            <person name="Santibanez J."/>
            <person name="Aqrawi P."/>
            <person name="Gross S."/>
            <person name="Joshi V."/>
            <person name="Fowler G."/>
            <person name="Nazareth L."/>
            <person name="Reid J."/>
            <person name="Worley K."/>
            <person name="Petrosino J."/>
            <person name="Highlander S."/>
            <person name="Gibbs R."/>
            <person name="Gibbs R."/>
        </authorList>
    </citation>
    <scope>NUCLEOTIDE SEQUENCE [LARGE SCALE GENOMIC DNA]</scope>
    <source>
        <strain evidence="4">ATCC 19194</strain>
    </source>
</reference>
<sequence>MQAFQIKRLLMLDRTPSRELQEHLWVFPMDYPIKLIGNAGDELRVAVVDILQKHFPDFDGESIKIQPSRTGKYHSLTAQLRFEELEQVHALYADLAACPLIKTAL</sequence>
<dbReference type="InterPro" id="IPR027471">
    <property type="entry name" value="YbeD-like_sf"/>
</dbReference>
<comment type="caution">
    <text evidence="3">The sequence shown here is derived from an EMBL/GenBank/DDBJ whole genome shotgun (WGS) entry which is preliminary data.</text>
</comment>
<dbReference type="InterPro" id="IPR007454">
    <property type="entry name" value="UPF0250_YbeD-like"/>
</dbReference>
<evidence type="ECO:0000313" key="4">
    <source>
        <dbReference type="Proteomes" id="UP000003085"/>
    </source>
</evidence>
<dbReference type="AlphaFoldDB" id="D4XSS8"/>
<dbReference type="Proteomes" id="UP000003085">
    <property type="component" value="Unassembled WGS sequence"/>
</dbReference>